<reference evidence="6 7" key="1">
    <citation type="journal article" date="2015" name="BMC Genomics">
        <title>Insights from the genome of Ophiocordyceps polyrhachis-furcata to pathogenicity and host specificity in insect fungi.</title>
        <authorList>
            <person name="Wichadakul D."/>
            <person name="Kobmoo N."/>
            <person name="Ingsriswang S."/>
            <person name="Tangphatsornruang S."/>
            <person name="Chantasingh D."/>
            <person name="Luangsa-ard J.J."/>
            <person name="Eurwilaichitr L."/>
        </authorList>
    </citation>
    <scope>NUCLEOTIDE SEQUENCE [LARGE SCALE GENOMIC DNA]</scope>
    <source>
        <strain evidence="6 7">BCC 54312</strain>
    </source>
</reference>
<evidence type="ECO:0000259" key="5">
    <source>
        <dbReference type="Pfam" id="PF21048"/>
    </source>
</evidence>
<protein>
    <recommendedName>
        <fullName evidence="8">DNA repair protein Rad26</fullName>
    </recommendedName>
</protein>
<feature type="region of interest" description="Disordered" evidence="2">
    <location>
        <begin position="274"/>
        <end position="307"/>
    </location>
</feature>
<feature type="region of interest" description="Disordered" evidence="2">
    <location>
        <begin position="81"/>
        <end position="155"/>
    </location>
</feature>
<dbReference type="InterPro" id="IPR048380">
    <property type="entry name" value="Rad26-like_N"/>
</dbReference>
<organism evidence="6 7">
    <name type="scientific">Ophiocordyceps polyrhachis-furcata BCC 54312</name>
    <dbReference type="NCBI Taxonomy" id="1330021"/>
    <lineage>
        <taxon>Eukaryota</taxon>
        <taxon>Fungi</taxon>
        <taxon>Dikarya</taxon>
        <taxon>Ascomycota</taxon>
        <taxon>Pezizomycotina</taxon>
        <taxon>Sordariomycetes</taxon>
        <taxon>Hypocreomycetidae</taxon>
        <taxon>Hypocreales</taxon>
        <taxon>Ophiocordycipitaceae</taxon>
        <taxon>Ophiocordyceps</taxon>
    </lineage>
</organism>
<keyword evidence="7" id="KW-1185">Reference proteome</keyword>
<feature type="domain" description="Rad26-like C-terminal" evidence="4">
    <location>
        <begin position="692"/>
        <end position="755"/>
    </location>
</feature>
<feature type="coiled-coil region" evidence="1">
    <location>
        <begin position="156"/>
        <end position="183"/>
    </location>
</feature>
<feature type="region of interest" description="Disordered" evidence="2">
    <location>
        <begin position="31"/>
        <end position="55"/>
    </location>
</feature>
<dbReference type="Proteomes" id="UP000253664">
    <property type="component" value="Unassembled WGS sequence"/>
</dbReference>
<feature type="domain" description="Rad26-like helical repeats" evidence="3">
    <location>
        <begin position="485"/>
        <end position="684"/>
    </location>
</feature>
<accession>A0A367L3V1</accession>
<feature type="region of interest" description="Disordered" evidence="2">
    <location>
        <begin position="325"/>
        <end position="344"/>
    </location>
</feature>
<feature type="compositionally biased region" description="Low complexity" evidence="2">
    <location>
        <begin position="91"/>
        <end position="108"/>
    </location>
</feature>
<gene>
    <name evidence="6" type="ORF">L249_5046</name>
</gene>
<name>A0A367L3V1_9HYPO</name>
<evidence type="ECO:0000256" key="1">
    <source>
        <dbReference type="SAM" id="Coils"/>
    </source>
</evidence>
<feature type="compositionally biased region" description="Low complexity" evidence="2">
    <location>
        <begin position="125"/>
        <end position="134"/>
    </location>
</feature>
<dbReference type="AlphaFoldDB" id="A0A367L3V1"/>
<keyword evidence="1" id="KW-0175">Coiled coil</keyword>
<evidence type="ECO:0000256" key="2">
    <source>
        <dbReference type="SAM" id="MobiDB-lite"/>
    </source>
</evidence>
<sequence length="761" mass="83001">MDLDDEFSDDGFADLTDHALQELERDAIRLTQAHGQRPSHPVGSDVRLSDYGWEEEDDDLDNAEVVNDVGLFIGRPVVDNSLQKPQNHHAPPLLQSQQPPQQSQQLPRRPLPQMPNPNWNPNIDPASRSVNRPVPSRPPADTPGPTQGSQPRNEVVSALQRRLRALEAELNAARGEASILRANSTKAQHEYHAQITSLKKLNAEQLAKQERAVEAAVAAEKSANTELQFLQRDMREVHDRVRRRDAAVTAAVTPSKASKSWNMADGFDRLDMITSPSKGQQRGRASVAANVGERTPTRGKRKRPVADSPVAALEFHSQDVAMVDEDEMGKEQQQQQQQQSAVPASRPLMCDAAPAAPFEFLQLVLDQGSFHHQPPTFDMLSRFSYPCDPTAASLASIIFEKLPLMGNPQRPMQLLVDFAEHVISLWARCVEEQYWDPVRYLVSLVSFTLDLHTVSVAPLIVASLAPVARATILVLAEGRRRLPEGSPVEEPVDTTQVLSLLYMSALACATTPSKTETGFEYTALGFWRLISLDMVLLLLTPKQKLDDTVGMLDLLATSSLPESIGPVSDEAEAVVVARAVVERVSAKLTEPSRRVRLAALRTLAAFARYPFGALQLASHDNALPRLVACLSAAIDALYDQPTPPSALPPMPDGLASQLHLPEPSAPAELCLIVSRSVLLLHALVTPDATAAADISQKLALAHGGSQRYLIALGRLFFVENLVIEAGIDSEAVEAARELLEMAVTPDEGETISEAFGAGYNS</sequence>
<evidence type="ECO:0000313" key="6">
    <source>
        <dbReference type="EMBL" id="RCI09101.1"/>
    </source>
</evidence>
<comment type="caution">
    <text evidence="6">The sequence shown here is derived from an EMBL/GenBank/DDBJ whole genome shotgun (WGS) entry which is preliminary data.</text>
</comment>
<dbReference type="OrthoDB" id="5245063at2759"/>
<evidence type="ECO:0000259" key="4">
    <source>
        <dbReference type="Pfam" id="PF21046"/>
    </source>
</evidence>
<dbReference type="InterPro" id="IPR022093">
    <property type="entry name" value="Rad26-like_helical"/>
</dbReference>
<dbReference type="Pfam" id="PF21046">
    <property type="entry name" value="Rad26-like_C"/>
    <property type="match status" value="1"/>
</dbReference>
<dbReference type="STRING" id="1330021.A0A367L3V1"/>
<feature type="domain" description="Rad26-like N-terminal" evidence="5">
    <location>
        <begin position="360"/>
        <end position="409"/>
    </location>
</feature>
<evidence type="ECO:0008006" key="8">
    <source>
        <dbReference type="Google" id="ProtNLM"/>
    </source>
</evidence>
<proteinExistence type="predicted"/>
<evidence type="ECO:0000259" key="3">
    <source>
        <dbReference type="Pfam" id="PF12331"/>
    </source>
</evidence>
<evidence type="ECO:0000313" key="7">
    <source>
        <dbReference type="Proteomes" id="UP000253664"/>
    </source>
</evidence>
<dbReference type="EMBL" id="LKCN02000017">
    <property type="protein sequence ID" value="RCI09101.1"/>
    <property type="molecule type" value="Genomic_DNA"/>
</dbReference>
<dbReference type="Pfam" id="PF12331">
    <property type="entry name" value="Rad26-like_helical_rpts"/>
    <property type="match status" value="1"/>
</dbReference>
<dbReference type="InterPro" id="IPR048379">
    <property type="entry name" value="Rad26-like_C"/>
</dbReference>
<dbReference type="Pfam" id="PF21048">
    <property type="entry name" value="Rad26-like_N"/>
    <property type="match status" value="1"/>
</dbReference>